<keyword evidence="2" id="KW-0472">Membrane</keyword>
<reference evidence="5" key="1">
    <citation type="journal article" date="2019" name="Nat. Commun.">
        <title>Expansion of phycobilisome linker gene families in mesophilic red algae.</title>
        <authorList>
            <person name="Lee J."/>
            <person name="Kim D."/>
            <person name="Bhattacharya D."/>
            <person name="Yoon H.S."/>
        </authorList>
    </citation>
    <scope>NUCLEOTIDE SEQUENCE [LARGE SCALE GENOMIC DNA]</scope>
    <source>
        <strain evidence="5">CCMP 1328</strain>
    </source>
</reference>
<dbReference type="Proteomes" id="UP000324585">
    <property type="component" value="Unassembled WGS sequence"/>
</dbReference>
<dbReference type="PROSITE" id="PS50903">
    <property type="entry name" value="RUBREDOXIN_LIKE"/>
    <property type="match status" value="1"/>
</dbReference>
<dbReference type="InterPro" id="IPR024934">
    <property type="entry name" value="Rubredoxin-like_dom"/>
</dbReference>
<name>A0A5J4YM88_PORPP</name>
<dbReference type="OMA" id="NSCAYTI"/>
<feature type="transmembrane region" description="Helical" evidence="2">
    <location>
        <begin position="76"/>
        <end position="97"/>
    </location>
</feature>
<sequence length="374" mass="41152">MFVSLPGLANGPLRLPEARTAPRMRGDRARRSRRLQDSSSAPQSNKGERHFHQTQEPEHETLGGKRIDLFSPRSGLAFYLPLVALIAGVITASTLGVKRFMQRQKDLVVEFGETAVYYGNTKQNLAKIVQDYKKKLGPGVKRGQMLQSYAQFLVAERAVSVESVTDLSMVQELLGISDASAAKAFNELGVQLEKQPSLLGKLIFLVERSLPESIVSSKELLTLRASSPQDDTVISQLQRDMLTRCYRDIVERALDKDEELNEPPANEAQVLRLPEADVSAIFSAAVAQRRQASNIAEQAVREAQLGNAMKQLDVADAEDTSASASNSVQGPRAFECNSCAYTIRPAAGREWKFFGDSFKCPVCGSGKDQFSEIE</sequence>
<keyword evidence="2" id="KW-1133">Transmembrane helix</keyword>
<dbReference type="GO" id="GO:0005506">
    <property type="term" value="F:iron ion binding"/>
    <property type="evidence" value="ECO:0007669"/>
    <property type="project" value="InterPro"/>
</dbReference>
<feature type="domain" description="Rubredoxin-like" evidence="3">
    <location>
        <begin position="331"/>
        <end position="373"/>
    </location>
</feature>
<dbReference type="SUPFAM" id="SSF57802">
    <property type="entry name" value="Rubredoxin-like"/>
    <property type="match status" value="1"/>
</dbReference>
<keyword evidence="5" id="KW-1185">Reference proteome</keyword>
<dbReference type="AlphaFoldDB" id="A0A5J4YM88"/>
<evidence type="ECO:0000259" key="3">
    <source>
        <dbReference type="PROSITE" id="PS50903"/>
    </source>
</evidence>
<feature type="region of interest" description="Disordered" evidence="1">
    <location>
        <begin position="13"/>
        <end position="64"/>
    </location>
</feature>
<gene>
    <name evidence="4" type="ORF">FVE85_8046</name>
</gene>
<accession>A0A5J4YM88</accession>
<proteinExistence type="predicted"/>
<evidence type="ECO:0000256" key="2">
    <source>
        <dbReference type="SAM" id="Phobius"/>
    </source>
</evidence>
<evidence type="ECO:0000313" key="5">
    <source>
        <dbReference type="Proteomes" id="UP000324585"/>
    </source>
</evidence>
<organism evidence="4 5">
    <name type="scientific">Porphyridium purpureum</name>
    <name type="common">Red alga</name>
    <name type="synonym">Porphyridium cruentum</name>
    <dbReference type="NCBI Taxonomy" id="35688"/>
    <lineage>
        <taxon>Eukaryota</taxon>
        <taxon>Rhodophyta</taxon>
        <taxon>Bangiophyceae</taxon>
        <taxon>Porphyridiales</taxon>
        <taxon>Porphyridiaceae</taxon>
        <taxon>Porphyridium</taxon>
    </lineage>
</organism>
<evidence type="ECO:0000256" key="1">
    <source>
        <dbReference type="SAM" id="MobiDB-lite"/>
    </source>
</evidence>
<dbReference type="Gene3D" id="2.20.28.10">
    <property type="match status" value="1"/>
</dbReference>
<dbReference type="EMBL" id="VRMN01000009">
    <property type="protein sequence ID" value="KAA8492539.1"/>
    <property type="molecule type" value="Genomic_DNA"/>
</dbReference>
<protein>
    <recommendedName>
        <fullName evidence="3">Rubredoxin-like domain-containing protein</fullName>
    </recommendedName>
</protein>
<comment type="caution">
    <text evidence="4">The sequence shown here is derived from an EMBL/GenBank/DDBJ whole genome shotgun (WGS) entry which is preliminary data.</text>
</comment>
<dbReference type="OrthoDB" id="194772at2759"/>
<feature type="compositionally biased region" description="Basic and acidic residues" evidence="1">
    <location>
        <begin position="46"/>
        <end position="64"/>
    </location>
</feature>
<evidence type="ECO:0000313" key="4">
    <source>
        <dbReference type="EMBL" id="KAA8492539.1"/>
    </source>
</evidence>
<keyword evidence="2" id="KW-0812">Transmembrane</keyword>